<feature type="compositionally biased region" description="Acidic residues" evidence="7">
    <location>
        <begin position="509"/>
        <end position="522"/>
    </location>
</feature>
<dbReference type="InterPro" id="IPR041588">
    <property type="entry name" value="Integrase_H2C2"/>
</dbReference>
<evidence type="ECO:0000256" key="2">
    <source>
        <dbReference type="ARBA" id="ARBA00022695"/>
    </source>
</evidence>
<keyword evidence="1" id="KW-0808">Transferase</keyword>
<evidence type="ECO:0000313" key="9">
    <source>
        <dbReference type="EMBL" id="KAG7585654.1"/>
    </source>
</evidence>
<evidence type="ECO:0000256" key="5">
    <source>
        <dbReference type="ARBA" id="ARBA00022801"/>
    </source>
</evidence>
<dbReference type="InterPro" id="IPR004252">
    <property type="entry name" value="Probable_transposase_24"/>
</dbReference>
<gene>
    <name evidence="9" type="ORF">ISN45_Aa02g009990</name>
</gene>
<feature type="region of interest" description="Disordered" evidence="7">
    <location>
        <begin position="3718"/>
        <end position="3738"/>
    </location>
</feature>
<keyword evidence="3" id="KW-0540">Nuclease</keyword>
<feature type="compositionally biased region" description="Polar residues" evidence="7">
    <location>
        <begin position="385"/>
        <end position="394"/>
    </location>
</feature>
<dbReference type="Pfam" id="PF03078">
    <property type="entry name" value="ATHILA"/>
    <property type="match status" value="1"/>
</dbReference>
<feature type="region of interest" description="Disordered" evidence="7">
    <location>
        <begin position="3842"/>
        <end position="3895"/>
    </location>
</feature>
<proteinExistence type="predicted"/>
<dbReference type="GO" id="GO:0015074">
    <property type="term" value="P:DNA integration"/>
    <property type="evidence" value="ECO:0007669"/>
    <property type="project" value="InterPro"/>
</dbReference>
<keyword evidence="2" id="KW-0548">Nucleotidyltransferase</keyword>
<feature type="compositionally biased region" description="Low complexity" evidence="7">
    <location>
        <begin position="3842"/>
        <end position="3888"/>
    </location>
</feature>
<evidence type="ECO:0000256" key="4">
    <source>
        <dbReference type="ARBA" id="ARBA00022759"/>
    </source>
</evidence>
<feature type="compositionally biased region" description="Low complexity" evidence="7">
    <location>
        <begin position="400"/>
        <end position="412"/>
    </location>
</feature>
<feature type="compositionally biased region" description="Basic residues" evidence="7">
    <location>
        <begin position="2581"/>
        <end position="2591"/>
    </location>
</feature>
<dbReference type="Pfam" id="PF17921">
    <property type="entry name" value="Integrase_H2C2"/>
    <property type="match status" value="1"/>
</dbReference>
<feature type="compositionally biased region" description="Polar residues" evidence="7">
    <location>
        <begin position="2998"/>
        <end position="3009"/>
    </location>
</feature>
<feature type="compositionally biased region" description="Pro residues" evidence="7">
    <location>
        <begin position="3398"/>
        <end position="3409"/>
    </location>
</feature>
<evidence type="ECO:0000313" key="10">
    <source>
        <dbReference type="Proteomes" id="UP000694240"/>
    </source>
</evidence>
<dbReference type="GO" id="GO:0003964">
    <property type="term" value="F:RNA-directed DNA polymerase activity"/>
    <property type="evidence" value="ECO:0007669"/>
    <property type="project" value="UniProtKB-KW"/>
</dbReference>
<protein>
    <submittedName>
        <fullName evidence="9">Ribonuclease H-like superfamily</fullName>
    </submittedName>
</protein>
<dbReference type="InterPro" id="IPR000477">
    <property type="entry name" value="RT_dom"/>
</dbReference>
<dbReference type="FunFam" id="3.10.20.370:FF:000001">
    <property type="entry name" value="Retrovirus-related Pol polyprotein from transposon 17.6-like protein"/>
    <property type="match status" value="1"/>
</dbReference>
<feature type="compositionally biased region" description="Low complexity" evidence="7">
    <location>
        <begin position="3328"/>
        <end position="3346"/>
    </location>
</feature>
<dbReference type="Pfam" id="PF00078">
    <property type="entry name" value="RVT_1"/>
    <property type="match status" value="1"/>
</dbReference>
<keyword evidence="6" id="KW-0695">RNA-directed DNA polymerase</keyword>
<evidence type="ECO:0000256" key="7">
    <source>
        <dbReference type="SAM" id="MobiDB-lite"/>
    </source>
</evidence>
<feature type="compositionally biased region" description="Acidic residues" evidence="7">
    <location>
        <begin position="2070"/>
        <end position="2093"/>
    </location>
</feature>
<feature type="compositionally biased region" description="Basic and acidic residues" evidence="7">
    <location>
        <begin position="2030"/>
        <end position="2039"/>
    </location>
</feature>
<dbReference type="GO" id="GO:0016787">
    <property type="term" value="F:hydrolase activity"/>
    <property type="evidence" value="ECO:0007669"/>
    <property type="project" value="UniProtKB-KW"/>
</dbReference>
<feature type="compositionally biased region" description="Basic and acidic residues" evidence="7">
    <location>
        <begin position="2915"/>
        <end position="2931"/>
    </location>
</feature>
<sequence>MQTRSKGSSNLISYKDNIDRLARELRERRARDDCEQHNPVAMEPQDQDNQGVGIPRNIGDGDAPRNHQQRQGIVPPPVQNNNFEIKSGLISMIQGNKFHGLPLEDPLDHLDNFDRLCSLTKINGVSEDSFKLRLFPFSLGDKAHHWEKTLPAGSITSWDDCKKAFLTKFFSNSRTARLRNEISSFTQKQSESICEAWERFKGYTIQCPHHGFKKASLLSTLYRGVLPKIRMLLDTASNGNFLNKDVEEGWELIENLALSDGNYNEDFDRSNRGIGDSDAKHSKDIKALNDKLDQILLSQQKQVHYITEEEHYQIQEGENTQAAEVSYIQNQGGYNKGYNPYKPAHPNLSYRSTNVANPQDQVYPQQQQNQSKPFIPYNQGFVPKQQFSGGYQQHNPPPGFAQQPQQAPPAQDQEMKQMLQQIIHGQAAGDKKMAEIQNKVDCSYNDLNVKFEALNSKVKYMESQAASTSAPKHPGQLPGKAIQNPREYANAIQLRSGRELRARPNQDPVTEDSEIQEGEDSIQNETPVEDTTKLDQEAAPSEQAKSPQIKEPVVDKSKKKAFVPPPYKPKIPFPGRFKRDIIEKYIAMFAKHIKEIELRMPLIDAFMLIPDSHKYLKDMIMERIQEVQGMVVLSHECSAIIQKKIIPKKLGDPGSFTLPCSLGPLFFNKCLCDLGASVSLMPLSVARRLGFNKYKSCQIQLILADRSVRVPHGMLEDLPVKIGRVEIPTDFVVLEMDEEPKDPLILGRPFLATAGALIDVRRGKIDLNLGDDFKMTFDITKTMKKPTIDGQVFYIEEMDRLADELLEELTEEDYLQSALTKDGEEGFLHLETLGYKKLLDSHKEEESSECFEKLEVPVAEVSTVEEDASEQTRPTYSTTRRVGLPSSISEEVQRADSTSKLNDTSRWPSPTSDDWSELKAPKVDLKPLPQGLRYAFLGTNSTYPVIINAALNDDEVNLLLSELRNIEPQRRLNPNLKEVVKKEILKLLDADVIYPISDSTWVSPVHCVPKKGGMTVVKNEKDELIPTRTITGHRMCIDYRKLNAASRKDHFPLPFIDQMLDLLANHPYYCFLDGYSGFFQIPIHPNDQEKTTFTCPYGTFAYKRMPFGLCNAPATFQRCMTSIFSDLIEEMVEVFMDDFLVYGSSFSSCLLNLCRVLTRCEETNLVLNWEKCHFMVREGIVLGHKISEKGIEVDKGKIEVMMQLQPPKTVKDIRSFLGHAGFYRRFIKDFSKIARPLTRLLCKEAEFEFDEDCLKAFHTIKEALVTAPVVQAPNWDYPFEIMCDASDYAVGAVLGQRIDKKLHVIYYASRTLDEAQGRYATTEKELLAVVFAFEKFRSYLVGSKVTVYTDHAALRHIYAKKDTKPRLLRWILLLQEFDMEIVDKKGIENGAADHLSRMRMEEATPIDDSMPEEQLLAVKCYKLAYNKKEFEEACAVKEEEFPWYADLVNYLICGEIPKYLDAYQKKKFFRDINHYYWDEPYLYKKGTNGLFRRCIAEEEVQGVLEHCHGSAYGGHFATFKTVQKVLQAGLWWPSMFKDAYGFIAKCDPCQRMGNITRMNEMPQNPILEVEVFDVWGIDFMGPFNPASYGNKYILVAVDYVSKWVEAIASPTNDHKVVLKLFKSIIFPRFGIPKAVISDGGSHFINKVFESLLKKHGVKHKVATPYHPQTSGQVEVSNRQIKAILARVVGVSKRDWSTKLDDTLWAYRTAYKTPIGRTPFQMLYGKSCHLPVEVEYKAIWATKLLNLDIKEAQEKRSVDLHELEEIRLEAYESSKVYKERTKAFHDKKIAPKDFKAGDQVLLFNSKLKLFPGKLKSRWSGPFTIKEVLPFGAISLFAKDGSEFKVNGQRLKKYLADSVIPEGSTDLICWSQGNGRRSRLDQAYSTTSRASPLDQLQALNEAQLDAKPSPTPTSPLNRVNLPISQLWSQNSNSKVVNGPTRPHVESTPRVQAKSLQISNLKSPTSYSTPPRNTMDGDQERKSVSSRHAARGFAIINERIPAPAWTGHASFVREDSPDRVEREVVLNQGGNEPTRRHVEQGRRGGSSSSRDDDAERLARRRREISRGKRVVEADFEPTPEEETVEMEEEEAVEMEEEIKPAKPAKRDRKKRKPPTPEEYYSYLKALEFEGTRHPHRETMAALGIAEDIDYLAETCGLKTFLGYSFEGYQEETCQLLATLDVHFYADEQEEENERGFGYITFSVKGRDHSLTIRQLSLLYGFPSTEGLVQNFDKRELQAFWKTIAGPGDYIPSKSKSSSIRSPVVRYLHQSIASMFFAKKITGTINEGELQLLDLALLFTLRNTSDGAEMVGDRGNAPLIAVFLDHLLGYKEYATTMHRSGRKGSLTIGGILTPILVAAGIDVGTGDASPNWIDMAYLRKKGYLDKTAPEGVLLYVFNHPEEGTSRLLLPCTNHTTIRAGENIDFCPPSFILYDSQVAPASPPPQAMHEADQEQTQDAPDDYAPERFFFEEYKAPRQTKSEREAHKRIGLLQGLGKFQGKAMRGLSKKVDSLTTMVKKMALQITDLQKKSKHSPSSSEERGTLRRSGSSSMAPRHAVKADPPRYTSFEPRQRESQEESAPLPKRMQSHRRKRKVQRPSPEADSTMELDDTSSLHVEPAPEPTNPPYMQDKTNVEQPLPESSTAPSYTQESMDECFGAYFGTKWSKEEPHNLGARLGIELERNEAIQEHPGQTRPTRLDDMSSTSSSTNSTRACKLVPKKPSPETGLVPPPVQNNNFEIKSGLISMIQGNKFHGLPMEDPLDHLDNFDRLCSLTKINGVSEDGFKLRLFPFSLGDKAHQWEKTLPPGSITSWDDCKKAFLTKFFSNSRTARLRNEISSFTQKQSESICEAWERFKGYTTQCPHHGFKKASLLSTLYRGALPKIRMLLDTASNGNFLNKDVEEGWELVENLAQSDGNYNEDFDRSNRGTGDSDAKHSKEIKALNDKIDKLLLTQQKQVHYITEEEHYQLQEGEHTQAEEVSYIQNQGGYNKSYNPYKPAHPNLSYRSTNVANPQDQNPPPGFAQQPQQTQPAQDQDMKQMLQQLLQGQATGDMVLDKKLAEIHNKVDCSYNDLNIKFEALNSKMKYMESQAASTSAPKNPGQLCGKAIQNPKEYANAIQLRSGRELQARPTPTPTPAPVTEDSEIQEGEDFIQNETQVEDTTKLDQDAVPTDQAKSPQIEKSVVDKGKKKAFVPPPYKPKIPFPGRFKKDIIEKYRAMFARHIKEIEVKMPLTDAFMLIPDSHKYLKDMIMERIQEVQGMIVLSYECSAIIQKKIVPKKLGDPGSFTLPCSLGPLFFSKCLCDLGASSARGRGGKSTNNRGARVYHGQNPKLIPSGVGTSSHSSNPSSATQSVSRPSQYPPATQVRSTPALRTSPAVSQQAPSGGSQQTAPGGSQQTPRAGSQQPPPAGSQQPPPARRKQPPGRQQQPSSSRQQQPPPRQYQPSSSRQQQPPPRQPQPPPRQDPEEQQVIPPELNLNDEDDYEEEVDDYEEEVDEVPEEQNGDQNVDYQEMLDRLLALPGRQHLPLLSQNPIPGVETLWFNRHKGKLSRVIAGIFRRKFDGPYFSWKVTPIPIRERYFRSFARKYNWDVGITELVREGFLVIAKKRLKGIVSQAKQSGVQPPWIRNTLWAEMWVYWKTEDAIERSENASQCRNSDRGGLGVHKHLAGQKSFVQVHQEMEEELKRPVSLGEVFMATHTRADGSFVDQKAKEVAEAYAKGIEDRMSELDEEGPQNSTNSSEHSTDRILSIDEKNEIFLKCTHKDDKGTPYGLGSLVETLNKGKRKESYASSSTTTIVELQDQLRRKISKHEAENARRDEEHRQSQSRISSLEKLLVFMKDKDPELAAFLSSASTQPQPPIQATTTAAGTLPTTTAAGTLPTTTAAAAAIPDATGTPEDTSSNL</sequence>
<dbReference type="Pfam" id="PF13650">
    <property type="entry name" value="Asp_protease_2"/>
    <property type="match status" value="1"/>
</dbReference>
<feature type="domain" description="Integrase catalytic" evidence="8">
    <location>
        <begin position="1561"/>
        <end position="1726"/>
    </location>
</feature>
<feature type="compositionally biased region" description="Low complexity" evidence="7">
    <location>
        <begin position="2697"/>
        <end position="2706"/>
    </location>
</feature>
<dbReference type="CDD" id="cd01647">
    <property type="entry name" value="RT_LTR"/>
    <property type="match status" value="1"/>
</dbReference>
<feature type="region of interest" description="Disordered" evidence="7">
    <location>
        <begin position="385"/>
        <end position="416"/>
    </location>
</feature>
<dbReference type="InterPro" id="IPR001584">
    <property type="entry name" value="Integrase_cat-core"/>
</dbReference>
<feature type="region of interest" description="Disordered" evidence="7">
    <location>
        <begin position="862"/>
        <end position="918"/>
    </location>
</feature>
<dbReference type="InterPro" id="IPR041373">
    <property type="entry name" value="RT_RNaseH"/>
</dbReference>
<dbReference type="InterPro" id="IPR050951">
    <property type="entry name" value="Retrovirus_Pol_polyprotein"/>
</dbReference>
<feature type="region of interest" description="Disordered" evidence="7">
    <location>
        <begin position="3302"/>
        <end position="3496"/>
    </location>
</feature>
<feature type="compositionally biased region" description="Acidic residues" evidence="7">
    <location>
        <begin position="3470"/>
        <end position="3495"/>
    </location>
</feature>
<name>A0A8T2BKM3_9BRAS</name>
<feature type="region of interest" description="Disordered" evidence="7">
    <location>
        <begin position="2983"/>
        <end position="3031"/>
    </location>
</feature>
<dbReference type="PANTHER" id="PTHR37984:SF5">
    <property type="entry name" value="PROTEIN NYNRIN-LIKE"/>
    <property type="match status" value="1"/>
</dbReference>
<feature type="compositionally biased region" description="Pro residues" evidence="7">
    <location>
        <begin position="3444"/>
        <end position="3455"/>
    </location>
</feature>
<feature type="compositionally biased region" description="Basic residues" evidence="7">
    <location>
        <begin position="2099"/>
        <end position="2110"/>
    </location>
</feature>
<dbReference type="Proteomes" id="UP000694240">
    <property type="component" value="Chromosome 7"/>
</dbReference>
<feature type="compositionally biased region" description="Polar residues" evidence="7">
    <location>
        <begin position="2625"/>
        <end position="2644"/>
    </location>
</feature>
<evidence type="ECO:0000256" key="6">
    <source>
        <dbReference type="ARBA" id="ARBA00022918"/>
    </source>
</evidence>
<feature type="region of interest" description="Disordered" evidence="7">
    <location>
        <begin position="2519"/>
        <end position="2644"/>
    </location>
</feature>
<feature type="region of interest" description="Disordered" evidence="7">
    <location>
        <begin position="2434"/>
        <end position="2454"/>
    </location>
</feature>
<keyword evidence="5" id="KW-0378">Hydrolase</keyword>
<feature type="compositionally biased region" description="Low complexity" evidence="7">
    <location>
        <begin position="3416"/>
        <end position="3428"/>
    </location>
</feature>
<dbReference type="Pfam" id="PF17917">
    <property type="entry name" value="RT_RNaseH"/>
    <property type="match status" value="1"/>
</dbReference>
<feature type="compositionally biased region" description="Polar residues" evidence="7">
    <location>
        <begin position="871"/>
        <end position="913"/>
    </location>
</feature>
<organism evidence="9 10">
    <name type="scientific">Arabidopsis thaliana x Arabidopsis arenosa</name>
    <dbReference type="NCBI Taxonomy" id="1240361"/>
    <lineage>
        <taxon>Eukaryota</taxon>
        <taxon>Viridiplantae</taxon>
        <taxon>Streptophyta</taxon>
        <taxon>Embryophyta</taxon>
        <taxon>Tracheophyta</taxon>
        <taxon>Spermatophyta</taxon>
        <taxon>Magnoliopsida</taxon>
        <taxon>eudicotyledons</taxon>
        <taxon>Gunneridae</taxon>
        <taxon>Pentapetalae</taxon>
        <taxon>rosids</taxon>
        <taxon>malvids</taxon>
        <taxon>Brassicales</taxon>
        <taxon>Brassicaceae</taxon>
        <taxon>Camelineae</taxon>
        <taxon>Arabidopsis</taxon>
    </lineage>
</organism>
<feature type="region of interest" description="Disordered" evidence="7">
    <location>
        <begin position="1928"/>
        <end position="1984"/>
    </location>
</feature>
<feature type="region of interest" description="Disordered" evidence="7">
    <location>
        <begin position="2023"/>
        <end position="2113"/>
    </location>
</feature>
<dbReference type="FunFam" id="3.30.70.270:FF:000020">
    <property type="entry name" value="Transposon Tf2-6 polyprotein-like Protein"/>
    <property type="match status" value="1"/>
</dbReference>
<dbReference type="PANTHER" id="PTHR37984">
    <property type="entry name" value="PROTEIN CBG26694"/>
    <property type="match status" value="1"/>
</dbReference>
<keyword evidence="4" id="KW-0255">Endonuclease</keyword>
<dbReference type="InterPro" id="IPR005162">
    <property type="entry name" value="Retrotrans_gag_dom"/>
</dbReference>
<evidence type="ECO:0000259" key="8">
    <source>
        <dbReference type="PROSITE" id="PS50994"/>
    </source>
</evidence>
<feature type="region of interest" description="Disordered" evidence="7">
    <location>
        <begin position="2910"/>
        <end position="2931"/>
    </location>
</feature>
<comment type="caution">
    <text evidence="9">The sequence shown here is derived from an EMBL/GenBank/DDBJ whole genome shotgun (WGS) entry which is preliminary data.</text>
</comment>
<dbReference type="Pfam" id="PF03004">
    <property type="entry name" value="Transposase_24"/>
    <property type="match status" value="1"/>
</dbReference>
<dbReference type="InterPro" id="IPR004312">
    <property type="entry name" value="ATHILA_Orf1_C"/>
</dbReference>
<dbReference type="EMBL" id="JAEFBK010000007">
    <property type="protein sequence ID" value="KAG7585654.1"/>
    <property type="molecule type" value="Genomic_DNA"/>
</dbReference>
<feature type="region of interest" description="Disordered" evidence="7">
    <location>
        <begin position="32"/>
        <end position="80"/>
    </location>
</feature>
<dbReference type="Pfam" id="PF00665">
    <property type="entry name" value="rve"/>
    <property type="match status" value="1"/>
</dbReference>
<dbReference type="PROSITE" id="PS50994">
    <property type="entry name" value="INTEGRASE"/>
    <property type="match status" value="1"/>
</dbReference>
<dbReference type="Pfam" id="PF03732">
    <property type="entry name" value="Retrotrans_gag"/>
    <property type="match status" value="2"/>
</dbReference>
<feature type="compositionally biased region" description="Polar residues" evidence="7">
    <location>
        <begin position="3347"/>
        <end position="3393"/>
    </location>
</feature>
<accession>A0A8T2BKM3</accession>
<dbReference type="GO" id="GO:0004519">
    <property type="term" value="F:endonuclease activity"/>
    <property type="evidence" value="ECO:0007669"/>
    <property type="project" value="UniProtKB-KW"/>
</dbReference>
<feature type="compositionally biased region" description="Low complexity" evidence="7">
    <location>
        <begin position="3016"/>
        <end position="3031"/>
    </location>
</feature>
<dbReference type="CDD" id="cd00303">
    <property type="entry name" value="retropepsin_like"/>
    <property type="match status" value="1"/>
</dbReference>
<feature type="compositionally biased region" description="Polar residues" evidence="7">
    <location>
        <begin position="1951"/>
        <end position="1969"/>
    </location>
</feature>
<feature type="region of interest" description="Disordered" evidence="7">
    <location>
        <begin position="2681"/>
        <end position="2728"/>
    </location>
</feature>
<feature type="region of interest" description="Disordered" evidence="7">
    <location>
        <begin position="3115"/>
        <end position="3137"/>
    </location>
</feature>
<reference evidence="9 10" key="1">
    <citation type="submission" date="2020-12" db="EMBL/GenBank/DDBJ databases">
        <title>Concerted genomic and epigenomic changes stabilize Arabidopsis allopolyploids.</title>
        <authorList>
            <person name="Chen Z."/>
        </authorList>
    </citation>
    <scope>NUCLEOTIDE SEQUENCE [LARGE SCALE GENOMIC DNA]</scope>
    <source>
        <strain evidence="9">Allo738</strain>
        <tissue evidence="9">Leaf</tissue>
    </source>
</reference>
<evidence type="ECO:0000256" key="3">
    <source>
        <dbReference type="ARBA" id="ARBA00022722"/>
    </source>
</evidence>
<feature type="region of interest" description="Disordered" evidence="7">
    <location>
        <begin position="495"/>
        <end position="561"/>
    </location>
</feature>
<keyword evidence="10" id="KW-1185">Reference proteome</keyword>
<dbReference type="CDD" id="cd09274">
    <property type="entry name" value="RNase_HI_RT_Ty3"/>
    <property type="match status" value="1"/>
</dbReference>
<evidence type="ECO:0000256" key="1">
    <source>
        <dbReference type="ARBA" id="ARBA00022679"/>
    </source>
</evidence>